<evidence type="ECO:0000256" key="3">
    <source>
        <dbReference type="ARBA" id="ARBA00022517"/>
    </source>
</evidence>
<feature type="region of interest" description="Disordered" evidence="7">
    <location>
        <begin position="361"/>
        <end position="450"/>
    </location>
</feature>
<dbReference type="Pfam" id="PF04147">
    <property type="entry name" value="Nop14"/>
    <property type="match status" value="1"/>
</dbReference>
<reference evidence="8 9" key="1">
    <citation type="submission" date="2024-01" db="EMBL/GenBank/DDBJ databases">
        <authorList>
            <person name="Allen C."/>
            <person name="Tagirdzhanova G."/>
        </authorList>
    </citation>
    <scope>NUCLEOTIDE SEQUENCE [LARGE SCALE GENOMIC DNA]</scope>
</reference>
<comment type="similarity">
    <text evidence="2">Belongs to the NOP14 family.</text>
</comment>
<comment type="caution">
    <text evidence="8">The sequence shown here is derived from an EMBL/GenBank/DDBJ whole genome shotgun (WGS) entry which is preliminary data.</text>
</comment>
<dbReference type="Proteomes" id="UP001642405">
    <property type="component" value="Unassembled WGS sequence"/>
</dbReference>
<evidence type="ECO:0000256" key="4">
    <source>
        <dbReference type="ARBA" id="ARBA00022552"/>
    </source>
</evidence>
<feature type="compositionally biased region" description="Basic and acidic residues" evidence="7">
    <location>
        <begin position="417"/>
        <end position="429"/>
    </location>
</feature>
<evidence type="ECO:0000313" key="8">
    <source>
        <dbReference type="EMBL" id="CAK7215238.1"/>
    </source>
</evidence>
<keyword evidence="5" id="KW-0539">Nucleus</keyword>
<feature type="region of interest" description="Disordered" evidence="7">
    <location>
        <begin position="489"/>
        <end position="518"/>
    </location>
</feature>
<feature type="compositionally biased region" description="Acidic residues" evidence="7">
    <location>
        <begin position="208"/>
        <end position="239"/>
    </location>
</feature>
<feature type="compositionally biased region" description="Basic and acidic residues" evidence="7">
    <location>
        <begin position="250"/>
        <end position="262"/>
    </location>
</feature>
<evidence type="ECO:0000256" key="7">
    <source>
        <dbReference type="SAM" id="MobiDB-lite"/>
    </source>
</evidence>
<proteinExistence type="inferred from homology"/>
<dbReference type="PANTHER" id="PTHR23183:SF0">
    <property type="entry name" value="NUCLEOLAR PROTEIN 14"/>
    <property type="match status" value="1"/>
</dbReference>
<keyword evidence="9" id="KW-1185">Reference proteome</keyword>
<evidence type="ECO:0000313" key="9">
    <source>
        <dbReference type="Proteomes" id="UP001642405"/>
    </source>
</evidence>
<evidence type="ECO:0000256" key="5">
    <source>
        <dbReference type="ARBA" id="ARBA00023242"/>
    </source>
</evidence>
<evidence type="ECO:0000256" key="6">
    <source>
        <dbReference type="ARBA" id="ARBA00024695"/>
    </source>
</evidence>
<evidence type="ECO:0000256" key="1">
    <source>
        <dbReference type="ARBA" id="ARBA00004604"/>
    </source>
</evidence>
<keyword evidence="4" id="KW-0698">rRNA processing</keyword>
<feature type="region of interest" description="Disordered" evidence="7">
    <location>
        <begin position="202"/>
        <end position="282"/>
    </location>
</feature>
<feature type="compositionally biased region" description="Basic and acidic residues" evidence="7">
    <location>
        <begin position="361"/>
        <end position="376"/>
    </location>
</feature>
<organism evidence="8 9">
    <name type="scientific">Sporothrix curviconia</name>
    <dbReference type="NCBI Taxonomy" id="1260050"/>
    <lineage>
        <taxon>Eukaryota</taxon>
        <taxon>Fungi</taxon>
        <taxon>Dikarya</taxon>
        <taxon>Ascomycota</taxon>
        <taxon>Pezizomycotina</taxon>
        <taxon>Sordariomycetes</taxon>
        <taxon>Sordariomycetidae</taxon>
        <taxon>Ophiostomatales</taxon>
        <taxon>Ophiostomataceae</taxon>
        <taxon>Sporothrix</taxon>
    </lineage>
</organism>
<accession>A0ABP0B6K7</accession>
<evidence type="ECO:0000256" key="2">
    <source>
        <dbReference type="ARBA" id="ARBA00007466"/>
    </source>
</evidence>
<keyword evidence="3" id="KW-0690">Ribosome biogenesis</keyword>
<name>A0ABP0B6K7_9PEZI</name>
<dbReference type="InterPro" id="IPR007276">
    <property type="entry name" value="Nop14"/>
</dbReference>
<dbReference type="PANTHER" id="PTHR23183">
    <property type="entry name" value="NOP14"/>
    <property type="match status" value="1"/>
</dbReference>
<comment type="subcellular location">
    <subcellularLocation>
        <location evidence="1">Nucleus</location>
        <location evidence="1">Nucleolus</location>
    </subcellularLocation>
</comment>
<feature type="compositionally biased region" description="Acidic residues" evidence="7">
    <location>
        <begin position="491"/>
        <end position="504"/>
    </location>
</feature>
<sequence>MAGSQLKRLKASLLDQGIIGPQKSKKQKKQAAEEARANQAAGRGYGTTSNGDKRLKKSAALETIREQFNPFQFKMNARGPKFPVTSLKNAHVPESLRGIKGRPTVSLSRAEEKRRSTLLLDMQRRNKVGGILDRRLGEGDPNMTPEERALERFTFEKQRIHNKKGAVFDLEDDDAGFLGGADDGGGLTHMGKSLSLGDLSKRRRGDVNEDDDDDELNIRDDFDEEDLQGSDDDDGDDGTELGRKKQQLKRMREELFGDKEGDGAGGEGGEEGAPERKKSKKEVMEEVIAKSKYYKYERQVTRENDDDVRAELDKMLPELQQLLSTKPVKAAPQNGVAPIIGAPFDKDAFDKTYDVRLRQLIQDKKAEPSARTKTEEEVAAEQSAHLKKLEESRVRRMMGQIGYDDGGNGSEDDDSEGGGKGKKEKKNAGKESGAPSNDGPAVQILRGDDYEEDEFDLGKGIKVKHTAAELGFDDEDDFLIDDDLVFSGSEIDVDESDEGDNDESGGDKDGNASEASEDDEFIRGILTEGEKKNAVFANAGKLPATAAQGNDDDGVPYTFPCPQTHAELLAVLEDIPVAKLPTVVQRIRALYHPKLDHGNKDRLGRFAAALVEHIAYLTEGEQPPYATIESLVRHVHSLAKTVPIEVAVAFRAHIAAMEGISVGDAPKKASNSAGSNRALAFNSGDLAILTAAGSVFPTSDHFHQVITPAMLAMARYLEQAPRRLLSDYATGLYVCTLMCQFQRLSKRYVPELANYVLSTLLALAPVASDVLASPATGFFPVHTPAQGVRIEKAQSLKTVRKLRVSDCRPEEGASENSNSNSNELKLALFSTALTLLADAATSLWAGKASLYETLEPCRAVLQHLRTNKTCRSQLPAAVNKEVDRLATQVDATQRAAHLARRPLELHHHRPLAIRTFIPRFEDEFDPDKHYDPNRERAEAAKLKAEFKRERKGALRELRKDTHFMQREKLKMKKAKDAAYEKKYKRLVAEIQGSEGREANAYERERQARKRK</sequence>
<dbReference type="EMBL" id="CAWUHB010000009">
    <property type="protein sequence ID" value="CAK7215238.1"/>
    <property type="molecule type" value="Genomic_DNA"/>
</dbReference>
<feature type="compositionally biased region" description="Basic and acidic residues" evidence="7">
    <location>
        <begin position="273"/>
        <end position="282"/>
    </location>
</feature>
<comment type="function">
    <text evidence="6">Involved in nucleolar processing of pre-18S ribosomal RNA. Has a role in the nuclear export of 40S pre-ribosomal subunit to the cytoplasm.</text>
</comment>
<feature type="region of interest" description="Disordered" evidence="7">
    <location>
        <begin position="16"/>
        <end position="58"/>
    </location>
</feature>
<gene>
    <name evidence="8" type="primary">NOP14</name>
    <name evidence="8" type="ORF">SCUCBS95973_002414</name>
</gene>
<protein>
    <submittedName>
        <fullName evidence="8">Nucleolar complex protein 14</fullName>
    </submittedName>
</protein>